<dbReference type="GO" id="GO:0030244">
    <property type="term" value="P:cellulose biosynthetic process"/>
    <property type="evidence" value="ECO:0007669"/>
    <property type="project" value="InterPro"/>
</dbReference>
<dbReference type="AlphaFoldDB" id="A0A845SMK8"/>
<comment type="caution">
    <text evidence="1">The sequence shown here is derived from an EMBL/GenBank/DDBJ whole genome shotgun (WGS) entry which is preliminary data.</text>
</comment>
<evidence type="ECO:0000313" key="1">
    <source>
        <dbReference type="EMBL" id="NDL64632.1"/>
    </source>
</evidence>
<name>A0A845SMK8_9GAMM</name>
<dbReference type="InterPro" id="IPR038470">
    <property type="entry name" value="Cellsynth_D_sf"/>
</dbReference>
<reference evidence="1 2" key="1">
    <citation type="submission" date="2019-12" db="EMBL/GenBank/DDBJ databases">
        <authorList>
            <person name="Lee S.D."/>
        </authorList>
    </citation>
    <scope>NUCLEOTIDE SEQUENCE [LARGE SCALE GENOMIC DNA]</scope>
    <source>
        <strain evidence="1 2">SAP-6</strain>
    </source>
</reference>
<dbReference type="Pfam" id="PF03500">
    <property type="entry name" value="Cellsynth_D"/>
    <property type="match status" value="1"/>
</dbReference>
<protein>
    <submittedName>
        <fullName evidence="1">Cellulose synthase</fullName>
    </submittedName>
</protein>
<gene>
    <name evidence="1" type="ORF">GRH90_18005</name>
</gene>
<dbReference type="Proteomes" id="UP000461443">
    <property type="component" value="Unassembled WGS sequence"/>
</dbReference>
<dbReference type="InterPro" id="IPR022798">
    <property type="entry name" value="BcsD_bac"/>
</dbReference>
<dbReference type="EMBL" id="WUBS01000013">
    <property type="protein sequence ID" value="NDL64632.1"/>
    <property type="molecule type" value="Genomic_DNA"/>
</dbReference>
<keyword evidence="2" id="KW-1185">Reference proteome</keyword>
<dbReference type="RefSeq" id="WP_162367343.1">
    <property type="nucleotide sequence ID" value="NZ_WUBS01000013.1"/>
</dbReference>
<sequence>MPDTTPELDYFRRRQCQAGWQDLLDIMISGITANAGDEDRRQFLNLMGSQLAGRFPLPHAETVGDLEDSLNRLWSDFHWGFVQLQPGETCLTLAHHAFPAAAPGAREEEWTAGLAAVLEGAYAEWLSAQGGQPHVALRWQPDSAEGIMTFSYQNSI</sequence>
<dbReference type="Gene3D" id="3.30.70.2590">
    <property type="match status" value="1"/>
</dbReference>
<accession>A0A845SMK8</accession>
<evidence type="ECO:0000313" key="2">
    <source>
        <dbReference type="Proteomes" id="UP000461443"/>
    </source>
</evidence>
<organism evidence="1 2">
    <name type="scientific">Acerihabitans arboris</name>
    <dbReference type="NCBI Taxonomy" id="2691583"/>
    <lineage>
        <taxon>Bacteria</taxon>
        <taxon>Pseudomonadati</taxon>
        <taxon>Pseudomonadota</taxon>
        <taxon>Gammaproteobacteria</taxon>
        <taxon>Enterobacterales</taxon>
        <taxon>Pectobacteriaceae</taxon>
        <taxon>Acerihabitans</taxon>
    </lineage>
</organism>
<reference evidence="1 2" key="2">
    <citation type="submission" date="2020-02" db="EMBL/GenBank/DDBJ databases">
        <title>The new genus of Enterobacteriales.</title>
        <authorList>
            <person name="Kim I.S."/>
        </authorList>
    </citation>
    <scope>NUCLEOTIDE SEQUENCE [LARGE SCALE GENOMIC DNA]</scope>
    <source>
        <strain evidence="1 2">SAP-6</strain>
    </source>
</reference>
<proteinExistence type="predicted"/>